<evidence type="ECO:0000256" key="1">
    <source>
        <dbReference type="SAM" id="MobiDB-lite"/>
    </source>
</evidence>
<feature type="compositionally biased region" description="Polar residues" evidence="1">
    <location>
        <begin position="98"/>
        <end position="110"/>
    </location>
</feature>
<dbReference type="InterPro" id="IPR012851">
    <property type="entry name" value="Spore_coat_CotF-like"/>
</dbReference>
<evidence type="ECO:0000313" key="3">
    <source>
        <dbReference type="Proteomes" id="UP000779508"/>
    </source>
</evidence>
<keyword evidence="2" id="KW-0167">Capsid protein</keyword>
<comment type="caution">
    <text evidence="2">The sequence shown here is derived from an EMBL/GenBank/DDBJ whole genome shotgun (WGS) entry which is preliminary data.</text>
</comment>
<dbReference type="EMBL" id="JAHLQK010000003">
    <property type="protein sequence ID" value="MBU5676629.1"/>
    <property type="molecule type" value="Genomic_DNA"/>
</dbReference>
<dbReference type="RefSeq" id="WP_216416614.1">
    <property type="nucleotide sequence ID" value="NZ_JAHLQK010000003.1"/>
</dbReference>
<gene>
    <name evidence="2" type="ORF">KQI88_09380</name>
</gene>
<name>A0ABS6G2D1_9FIRM</name>
<protein>
    <submittedName>
        <fullName evidence="2">Spore coat protein</fullName>
    </submittedName>
</protein>
<sequence>MNITLTQKERLLLEDQKSHEELCIKKYTDYANRAQDPQLKQMFEKHAQHEQQHLNTINQILNGQVPAMNNQQGQGSQQGGQQGGMQNQQQSGQGTQSIKQIQNASTSGSYNEKDKEFCDDLLMTEKYVSGTYDITIFECGDNNLRQTLNHIQKEEQQHGADIFNYMQSHGMYTPQ</sequence>
<feature type="region of interest" description="Disordered" evidence="1">
    <location>
        <begin position="67"/>
        <end position="112"/>
    </location>
</feature>
<dbReference type="Proteomes" id="UP000779508">
    <property type="component" value="Unassembled WGS sequence"/>
</dbReference>
<keyword evidence="2" id="KW-0946">Virion</keyword>
<feature type="compositionally biased region" description="Low complexity" evidence="1">
    <location>
        <begin position="84"/>
        <end position="97"/>
    </location>
</feature>
<proteinExistence type="predicted"/>
<keyword evidence="3" id="KW-1185">Reference proteome</keyword>
<dbReference type="Pfam" id="PF07875">
    <property type="entry name" value="Coat_F"/>
    <property type="match status" value="1"/>
</dbReference>
<dbReference type="CDD" id="cd00657">
    <property type="entry name" value="Ferritin_like"/>
    <property type="match status" value="1"/>
</dbReference>
<organism evidence="2 3">
    <name type="scientific">Alkaliphilus flagellatus</name>
    <dbReference type="NCBI Taxonomy" id="2841507"/>
    <lineage>
        <taxon>Bacteria</taxon>
        <taxon>Bacillati</taxon>
        <taxon>Bacillota</taxon>
        <taxon>Clostridia</taxon>
        <taxon>Peptostreptococcales</taxon>
        <taxon>Natronincolaceae</taxon>
        <taxon>Alkaliphilus</taxon>
    </lineage>
</organism>
<evidence type="ECO:0000313" key="2">
    <source>
        <dbReference type="EMBL" id="MBU5676629.1"/>
    </source>
</evidence>
<accession>A0ABS6G2D1</accession>
<reference evidence="2 3" key="1">
    <citation type="submission" date="2021-06" db="EMBL/GenBank/DDBJ databases">
        <authorList>
            <person name="Sun Q."/>
            <person name="Li D."/>
        </authorList>
    </citation>
    <scope>NUCLEOTIDE SEQUENCE [LARGE SCALE GENOMIC DNA]</scope>
    <source>
        <strain evidence="2 3">MSJ-5</strain>
    </source>
</reference>